<reference evidence="1 2" key="1">
    <citation type="submission" date="2015-06" db="EMBL/GenBank/DDBJ databases">
        <title>Draft genome sequence of the purine-degrading Clostridium cylindrosporum HC-1 (DSM 605).</title>
        <authorList>
            <person name="Poehlein A."/>
            <person name="Schiel-Bengelsdorf B."/>
            <person name="Bengelsdorf F."/>
            <person name="Daniel R."/>
            <person name="Duerre P."/>
        </authorList>
    </citation>
    <scope>NUCLEOTIDE SEQUENCE [LARGE SCALE GENOMIC DNA]</scope>
    <source>
        <strain evidence="1 2">DSM 605</strain>
    </source>
</reference>
<gene>
    <name evidence="1" type="ORF">CLCY_2c03580</name>
</gene>
<dbReference type="Proteomes" id="UP000036756">
    <property type="component" value="Unassembled WGS sequence"/>
</dbReference>
<evidence type="ECO:0000313" key="1">
    <source>
        <dbReference type="EMBL" id="KMT21596.1"/>
    </source>
</evidence>
<evidence type="ECO:0000313" key="2">
    <source>
        <dbReference type="Proteomes" id="UP000036756"/>
    </source>
</evidence>
<dbReference type="STRING" id="1121307.CLCY_2c03580"/>
<dbReference type="RefSeq" id="WP_242844967.1">
    <property type="nucleotide sequence ID" value="NZ_LFVU01000027.1"/>
</dbReference>
<keyword evidence="2" id="KW-1185">Reference proteome</keyword>
<dbReference type="EMBL" id="LFVU01000027">
    <property type="protein sequence ID" value="KMT21596.1"/>
    <property type="molecule type" value="Genomic_DNA"/>
</dbReference>
<dbReference type="AlphaFoldDB" id="A0A0J8G1G1"/>
<dbReference type="PATRIC" id="fig|1121307.3.peg.1216"/>
<sequence>MAKDVNEIVMGAGELYLQEFSGDTIPDHATIETDVNNVGHTSGGASFEYKPEKYDVINSYGNAVKSVITKEECTFKSGILTWDLEKIKLLSTAELTTDSTKNLKKLTFKGGGSLKNILVRFVHTKDDGKKIRLTMIATAGNGFTMDFSGEKETVVDAELTAIQYIKNFLAEIEEEVTPVI</sequence>
<evidence type="ECO:0008006" key="3">
    <source>
        <dbReference type="Google" id="ProtNLM"/>
    </source>
</evidence>
<organism evidence="1 2">
    <name type="scientific">Clostridium cylindrosporum DSM 605</name>
    <dbReference type="NCBI Taxonomy" id="1121307"/>
    <lineage>
        <taxon>Bacteria</taxon>
        <taxon>Bacillati</taxon>
        <taxon>Bacillota</taxon>
        <taxon>Clostridia</taxon>
        <taxon>Eubacteriales</taxon>
        <taxon>Clostridiaceae</taxon>
        <taxon>Clostridium</taxon>
    </lineage>
</organism>
<proteinExistence type="predicted"/>
<protein>
    <recommendedName>
        <fullName evidence="3">Phage major tail protein, phi13 family</fullName>
    </recommendedName>
</protein>
<name>A0A0J8G1G1_CLOCY</name>
<comment type="caution">
    <text evidence="1">The sequence shown here is derived from an EMBL/GenBank/DDBJ whole genome shotgun (WGS) entry which is preliminary data.</text>
</comment>
<accession>A0A0J8G1G1</accession>